<feature type="transmembrane region" description="Helical" evidence="6">
    <location>
        <begin position="125"/>
        <end position="145"/>
    </location>
</feature>
<evidence type="ECO:0000256" key="2">
    <source>
        <dbReference type="ARBA" id="ARBA00022692"/>
    </source>
</evidence>
<evidence type="ECO:0000313" key="7">
    <source>
        <dbReference type="Proteomes" id="UP000887569"/>
    </source>
</evidence>
<reference evidence="8" key="1">
    <citation type="submission" date="2022-11" db="UniProtKB">
        <authorList>
            <consortium name="WormBaseParasite"/>
        </authorList>
    </citation>
    <scope>IDENTIFICATION</scope>
</reference>
<dbReference type="PANTHER" id="PTHR12479">
    <property type="entry name" value="LYSOSOMAL-ASSOCIATED TRANSMEMBRANE PROTEIN"/>
    <property type="match status" value="1"/>
</dbReference>
<sequence length="509" mass="57796">LLLDRSRLCLHLQPSTKCAILRKFIREYILSMRNMSLIAARAMTTRKNDNEGTCCNCCHIKHGTFALGLLELVGVILLLSGVVKKIILKNTLNECRTSQSYFSRLFEDCLLRNFSHFDWTLAGDYVLALLLTLIFLCILLLFIGLIKKSTAMVLPHLIMQGICLLFSLAYFFLYAWSYVYGDLYVQNNEFRLQSMLERMWLATLLLILAAFQFYLFFVVIKCCLYLQSLKSARLRRLRQFEECSERVRNAKQNGLWRSTSWGGGFQEYKGQYDKENHWKKKRDKPIAHVQWNLPGNSEKLISTAGKPLQEGMNVTERNSPTKSTAHISNSTQFQLGVPSVAMPVSSSAITGERNEARWKDGILSVGMDMHIVEHSMRSRPMHFETSDSALSHNSKAEGNITQSSDLQSAARQRSYQDIKGQNKGDNDPGEQVHGTYSTPVDATFEKRSDRPHCSHHHHHHHCVQHTTSSTGLNSPTKRLSVANEPSPSPNKKAPVIFSDSNTSYLSDIP</sequence>
<dbReference type="Proteomes" id="UP000887569">
    <property type="component" value="Unplaced"/>
</dbReference>
<feature type="transmembrane region" description="Helical" evidence="6">
    <location>
        <begin position="157"/>
        <end position="179"/>
    </location>
</feature>
<name>A0A914ZJI9_PARUN</name>
<feature type="transmembrane region" description="Helical" evidence="6">
    <location>
        <begin position="65"/>
        <end position="83"/>
    </location>
</feature>
<dbReference type="WBParaSite" id="PgB05_g119_t01">
    <property type="protein sequence ID" value="PgB05_g119_t01"/>
    <property type="gene ID" value="PgB05_g119"/>
</dbReference>
<proteinExistence type="predicted"/>
<feature type="compositionally biased region" description="Polar residues" evidence="5">
    <location>
        <begin position="399"/>
        <end position="413"/>
    </location>
</feature>
<evidence type="ECO:0000256" key="4">
    <source>
        <dbReference type="ARBA" id="ARBA00023136"/>
    </source>
</evidence>
<feature type="region of interest" description="Disordered" evidence="5">
    <location>
        <begin position="387"/>
        <end position="509"/>
    </location>
</feature>
<evidence type="ECO:0000313" key="8">
    <source>
        <dbReference type="WBParaSite" id="PgB05_g119_t01"/>
    </source>
</evidence>
<organism evidence="7 8">
    <name type="scientific">Parascaris univalens</name>
    <name type="common">Nematode worm</name>
    <dbReference type="NCBI Taxonomy" id="6257"/>
    <lineage>
        <taxon>Eukaryota</taxon>
        <taxon>Metazoa</taxon>
        <taxon>Ecdysozoa</taxon>
        <taxon>Nematoda</taxon>
        <taxon>Chromadorea</taxon>
        <taxon>Rhabditida</taxon>
        <taxon>Spirurina</taxon>
        <taxon>Ascaridomorpha</taxon>
        <taxon>Ascaridoidea</taxon>
        <taxon>Ascarididae</taxon>
        <taxon>Parascaris</taxon>
    </lineage>
</organism>
<feature type="compositionally biased region" description="Basic residues" evidence="5">
    <location>
        <begin position="453"/>
        <end position="463"/>
    </location>
</feature>
<protein>
    <submittedName>
        <fullName evidence="8">Uncharacterized protein</fullName>
    </submittedName>
</protein>
<keyword evidence="4 6" id="KW-0472">Membrane</keyword>
<dbReference type="InterPro" id="IPR051115">
    <property type="entry name" value="LAPTM_transporter"/>
</dbReference>
<accession>A0A914ZJI9</accession>
<feature type="compositionally biased region" description="Polar residues" evidence="5">
    <location>
        <begin position="498"/>
        <end position="509"/>
    </location>
</feature>
<dbReference type="PANTHER" id="PTHR12479:SF10">
    <property type="entry name" value="LYSOSOMAL-ASSOCIATED TRANSMEMBRANE PROTEIN"/>
    <property type="match status" value="1"/>
</dbReference>
<keyword evidence="2 6" id="KW-0812">Transmembrane</keyword>
<feature type="transmembrane region" description="Helical" evidence="6">
    <location>
        <begin position="199"/>
        <end position="226"/>
    </location>
</feature>
<dbReference type="GO" id="GO:0005765">
    <property type="term" value="C:lysosomal membrane"/>
    <property type="evidence" value="ECO:0007669"/>
    <property type="project" value="TreeGrafter"/>
</dbReference>
<keyword evidence="3 6" id="KW-1133">Transmembrane helix</keyword>
<comment type="subcellular location">
    <subcellularLocation>
        <location evidence="1">Endomembrane system</location>
        <topology evidence="1">Multi-pass membrane protein</topology>
    </subcellularLocation>
</comment>
<feature type="compositionally biased region" description="Basic and acidic residues" evidence="5">
    <location>
        <begin position="414"/>
        <end position="426"/>
    </location>
</feature>
<keyword evidence="7" id="KW-1185">Reference proteome</keyword>
<evidence type="ECO:0000256" key="3">
    <source>
        <dbReference type="ARBA" id="ARBA00022989"/>
    </source>
</evidence>
<dbReference type="AlphaFoldDB" id="A0A914ZJI9"/>
<evidence type="ECO:0000256" key="5">
    <source>
        <dbReference type="SAM" id="MobiDB-lite"/>
    </source>
</evidence>
<evidence type="ECO:0000256" key="6">
    <source>
        <dbReference type="SAM" id="Phobius"/>
    </source>
</evidence>
<dbReference type="GO" id="GO:0012505">
    <property type="term" value="C:endomembrane system"/>
    <property type="evidence" value="ECO:0007669"/>
    <property type="project" value="UniProtKB-SubCell"/>
</dbReference>
<feature type="compositionally biased region" description="Basic and acidic residues" evidence="5">
    <location>
        <begin position="443"/>
        <end position="452"/>
    </location>
</feature>
<evidence type="ECO:0000256" key="1">
    <source>
        <dbReference type="ARBA" id="ARBA00004127"/>
    </source>
</evidence>